<evidence type="ECO:0000256" key="3">
    <source>
        <dbReference type="PROSITE-ProRule" id="PRU00023"/>
    </source>
</evidence>
<proteinExistence type="predicted"/>
<name>A0ABN8M7Y0_9CNID</name>
<protein>
    <submittedName>
        <fullName evidence="5">Uncharacterized protein</fullName>
    </submittedName>
</protein>
<evidence type="ECO:0000256" key="1">
    <source>
        <dbReference type="ARBA" id="ARBA00022737"/>
    </source>
</evidence>
<keyword evidence="2 3" id="KW-0040">ANK repeat</keyword>
<dbReference type="InterPro" id="IPR036770">
    <property type="entry name" value="Ankyrin_rpt-contain_sf"/>
</dbReference>
<gene>
    <name evidence="5" type="ORF">PEVE_00025849</name>
</gene>
<dbReference type="InterPro" id="IPR002110">
    <property type="entry name" value="Ankyrin_rpt"/>
</dbReference>
<feature type="repeat" description="ANK" evidence="3">
    <location>
        <begin position="158"/>
        <end position="190"/>
    </location>
</feature>
<accession>A0ABN8M7Y0</accession>
<dbReference type="EMBL" id="CALNXI010000349">
    <property type="protein sequence ID" value="CAH3025371.1"/>
    <property type="molecule type" value="Genomic_DNA"/>
</dbReference>
<evidence type="ECO:0000313" key="5">
    <source>
        <dbReference type="EMBL" id="CAH3025371.1"/>
    </source>
</evidence>
<evidence type="ECO:0000313" key="6">
    <source>
        <dbReference type="Proteomes" id="UP001159427"/>
    </source>
</evidence>
<evidence type="ECO:0000256" key="4">
    <source>
        <dbReference type="SAM" id="MobiDB-lite"/>
    </source>
</evidence>
<feature type="repeat" description="ANK" evidence="3">
    <location>
        <begin position="125"/>
        <end position="157"/>
    </location>
</feature>
<feature type="repeat" description="ANK" evidence="3">
    <location>
        <begin position="224"/>
        <end position="256"/>
    </location>
</feature>
<dbReference type="PROSITE" id="PS50297">
    <property type="entry name" value="ANK_REP_REGION"/>
    <property type="match status" value="7"/>
</dbReference>
<feature type="repeat" description="ANK" evidence="3">
    <location>
        <begin position="92"/>
        <end position="124"/>
    </location>
</feature>
<organism evidence="5 6">
    <name type="scientific">Porites evermanni</name>
    <dbReference type="NCBI Taxonomy" id="104178"/>
    <lineage>
        <taxon>Eukaryota</taxon>
        <taxon>Metazoa</taxon>
        <taxon>Cnidaria</taxon>
        <taxon>Anthozoa</taxon>
        <taxon>Hexacorallia</taxon>
        <taxon>Scleractinia</taxon>
        <taxon>Fungiina</taxon>
        <taxon>Poritidae</taxon>
        <taxon>Porites</taxon>
    </lineage>
</organism>
<evidence type="ECO:0000256" key="2">
    <source>
        <dbReference type="ARBA" id="ARBA00023043"/>
    </source>
</evidence>
<dbReference type="PANTHER" id="PTHR24201">
    <property type="entry name" value="ANK_REP_REGION DOMAIN-CONTAINING PROTEIN"/>
    <property type="match status" value="1"/>
</dbReference>
<feature type="repeat" description="ANK" evidence="3">
    <location>
        <begin position="291"/>
        <end position="323"/>
    </location>
</feature>
<dbReference type="PROSITE" id="PS50088">
    <property type="entry name" value="ANK_REPEAT"/>
    <property type="match status" value="8"/>
</dbReference>
<feature type="region of interest" description="Disordered" evidence="4">
    <location>
        <begin position="430"/>
        <end position="453"/>
    </location>
</feature>
<dbReference type="Pfam" id="PF12796">
    <property type="entry name" value="Ank_2"/>
    <property type="match status" value="3"/>
</dbReference>
<dbReference type="SUPFAM" id="SSF48403">
    <property type="entry name" value="Ankyrin repeat"/>
    <property type="match status" value="1"/>
</dbReference>
<dbReference type="InterPro" id="IPR050776">
    <property type="entry name" value="Ank_Repeat/CDKN_Inhibitor"/>
</dbReference>
<keyword evidence="1" id="KW-0677">Repeat</keyword>
<dbReference type="SMART" id="SM00248">
    <property type="entry name" value="ANK"/>
    <property type="match status" value="9"/>
</dbReference>
<reference evidence="5 6" key="1">
    <citation type="submission" date="2022-05" db="EMBL/GenBank/DDBJ databases">
        <authorList>
            <consortium name="Genoscope - CEA"/>
            <person name="William W."/>
        </authorList>
    </citation>
    <scope>NUCLEOTIDE SEQUENCE [LARGE SCALE GENOMIC DNA]</scope>
</reference>
<sequence>MSFREADSARTENLSLYTSLTASRGKDFELGEDDLPESNASETDIPALSSSFVAFQLPPLHEAAERGDPQAVARLLLDNSVDVNKKAGGHRAMRTALHRAAGYGHLAVVKLLLKAGADPMKFSSVHRTPLHEACTGGHTQVVEKLLQHMTDIDIADSNGQTAAHLAAYHGESQCLKVLISSGSNVTLEDKLGRSPAHLAAMKNHPSVLRCLNESDGELSHVDDQGRTPAHHAATAGGLEAIKALAHNDIDVNSRDTAGCVPAHYAAANNHCSCLGFLLGSGLAKRDVRDRTGQSLLHMAAQHGATECVHWLLECGASPNIRDGSGATPLHSAASGAHLQSVSCLIKYGADTDAQTASGDLPLDFAKRTGNPNSYLKAVNGEVPCKFCISKQRKIDFDLAHQPTPVERKIIQQESEIFETSHGSNVRISEVQQVRPSHSSKRRGTNSSNINTNLPKRDLATKYFGDHLFSLPVTFTGPESVTSTNRTRRKR</sequence>
<feature type="compositionally biased region" description="Polar residues" evidence="4">
    <location>
        <begin position="444"/>
        <end position="453"/>
    </location>
</feature>
<comment type="caution">
    <text evidence="5">The sequence shown here is derived from an EMBL/GenBank/DDBJ whole genome shotgun (WGS) entry which is preliminary data.</text>
</comment>
<dbReference type="Proteomes" id="UP001159427">
    <property type="component" value="Unassembled WGS sequence"/>
</dbReference>
<keyword evidence="6" id="KW-1185">Reference proteome</keyword>
<feature type="repeat" description="ANK" evidence="3">
    <location>
        <begin position="59"/>
        <end position="88"/>
    </location>
</feature>
<feature type="repeat" description="ANK" evidence="3">
    <location>
        <begin position="191"/>
        <end position="223"/>
    </location>
</feature>
<feature type="repeat" description="ANK" evidence="3">
    <location>
        <begin position="324"/>
        <end position="356"/>
    </location>
</feature>
<dbReference type="Gene3D" id="1.25.40.20">
    <property type="entry name" value="Ankyrin repeat-containing domain"/>
    <property type="match status" value="1"/>
</dbReference>
<dbReference type="Pfam" id="PF00023">
    <property type="entry name" value="Ank"/>
    <property type="match status" value="1"/>
</dbReference>